<dbReference type="Gene3D" id="1.10.260.40">
    <property type="entry name" value="lambda repressor-like DNA-binding domains"/>
    <property type="match status" value="1"/>
</dbReference>
<dbReference type="EMBL" id="CP012074">
    <property type="protein sequence ID" value="AKU68588.1"/>
    <property type="molecule type" value="Genomic_DNA"/>
</dbReference>
<dbReference type="Proteomes" id="UP000060345">
    <property type="component" value="Chromosome 1"/>
</dbReference>
<evidence type="ECO:0000313" key="2">
    <source>
        <dbReference type="EMBL" id="AKU68588.1"/>
    </source>
</evidence>
<dbReference type="InterPro" id="IPR001387">
    <property type="entry name" value="Cro/C1-type_HTH"/>
</dbReference>
<name>A0A0K1NI95_9BACT</name>
<dbReference type="PROSITE" id="PS50943">
    <property type="entry name" value="HTH_CROC1"/>
    <property type="match status" value="1"/>
</dbReference>
<reference evidence="3 5" key="2">
    <citation type="submission" date="2021-03" db="EMBL/GenBank/DDBJ databases">
        <title>Human Oral Microbial Genomes.</title>
        <authorList>
            <person name="Johnston C.D."/>
            <person name="Chen T."/>
            <person name="Dewhirst F.E."/>
        </authorList>
    </citation>
    <scope>NUCLEOTIDE SEQUENCE [LARGE SCALE GENOMIC DNA]</scope>
    <source>
        <strain evidence="3 5">W1435</strain>
    </source>
</reference>
<evidence type="ECO:0000313" key="4">
    <source>
        <dbReference type="Proteomes" id="UP000060345"/>
    </source>
</evidence>
<feature type="domain" description="HTH cro/C1-type" evidence="1">
    <location>
        <begin position="5"/>
        <end position="60"/>
    </location>
</feature>
<dbReference type="Pfam" id="PF01381">
    <property type="entry name" value="HTH_3"/>
    <property type="match status" value="1"/>
</dbReference>
<gene>
    <name evidence="2" type="ORF">ADJ77_01685</name>
    <name evidence="3" type="ORF">J5A51_08835</name>
</gene>
<dbReference type="KEGG" id="pfus:ADJ77_01685"/>
<accession>A0A0K1NI95</accession>
<evidence type="ECO:0000313" key="5">
    <source>
        <dbReference type="Proteomes" id="UP000682005"/>
    </source>
</evidence>
<dbReference type="GO" id="GO:0003677">
    <property type="term" value="F:DNA binding"/>
    <property type="evidence" value="ECO:0007669"/>
    <property type="project" value="InterPro"/>
</dbReference>
<dbReference type="Proteomes" id="UP000682005">
    <property type="component" value="Chromosome 1"/>
</dbReference>
<dbReference type="RefSeq" id="WP_025078384.1">
    <property type="nucleotide sequence ID" value="NZ_BAKO01000013.1"/>
</dbReference>
<dbReference type="AlphaFoldDB" id="A0A0K1NI95"/>
<sequence length="156" mass="17677">MKDRIRQLMESQHMTQQTFSDFIGISSASLSSIFTGRTKPTLNTVEAIRSKFTKINLDWLMYGQGPMFRDQVADLNSSTGESGVMQPGVAEGALDFSYPTTPPQAGAEQVSSPYCDNMYKSPSRAEVKYIDKPQRRITEIRIFFDDQTWETFVPKK</sequence>
<dbReference type="EMBL" id="CP072370">
    <property type="protein sequence ID" value="QUB87541.1"/>
    <property type="molecule type" value="Genomic_DNA"/>
</dbReference>
<evidence type="ECO:0000313" key="3">
    <source>
        <dbReference type="EMBL" id="QUB87541.1"/>
    </source>
</evidence>
<dbReference type="eggNOG" id="COG1396">
    <property type="taxonomic scope" value="Bacteria"/>
</dbReference>
<protein>
    <submittedName>
        <fullName evidence="2 3">Transcriptional regulator</fullName>
    </submittedName>
</protein>
<dbReference type="STRING" id="1236517.ADJ77_01685"/>
<dbReference type="CDD" id="cd00093">
    <property type="entry name" value="HTH_XRE"/>
    <property type="match status" value="1"/>
</dbReference>
<organism evidence="2 4">
    <name type="scientific">Prevotella fusca JCM 17724</name>
    <dbReference type="NCBI Taxonomy" id="1236517"/>
    <lineage>
        <taxon>Bacteria</taxon>
        <taxon>Pseudomonadati</taxon>
        <taxon>Bacteroidota</taxon>
        <taxon>Bacteroidia</taxon>
        <taxon>Bacteroidales</taxon>
        <taxon>Prevotellaceae</taxon>
        <taxon>Prevotella</taxon>
    </lineage>
</organism>
<proteinExistence type="predicted"/>
<keyword evidence="5" id="KW-1185">Reference proteome</keyword>
<evidence type="ECO:0000259" key="1">
    <source>
        <dbReference type="PROSITE" id="PS50943"/>
    </source>
</evidence>
<dbReference type="InterPro" id="IPR010982">
    <property type="entry name" value="Lambda_DNA-bd_dom_sf"/>
</dbReference>
<dbReference type="SMART" id="SM00530">
    <property type="entry name" value="HTH_XRE"/>
    <property type="match status" value="1"/>
</dbReference>
<dbReference type="OrthoDB" id="1034290at2"/>
<dbReference type="SUPFAM" id="SSF47413">
    <property type="entry name" value="lambda repressor-like DNA-binding domains"/>
    <property type="match status" value="1"/>
</dbReference>
<reference evidence="2 4" key="1">
    <citation type="submission" date="2015-07" db="EMBL/GenBank/DDBJ databases">
        <authorList>
            <person name="Noorani M."/>
        </authorList>
    </citation>
    <scope>NUCLEOTIDE SEQUENCE [LARGE SCALE GENOMIC DNA]</scope>
    <source>
        <strain evidence="2 4">W1435</strain>
    </source>
</reference>